<evidence type="ECO:0000313" key="6">
    <source>
        <dbReference type="Proteomes" id="UP000005361"/>
    </source>
</evidence>
<dbReference type="PROSITE" id="PS00198">
    <property type="entry name" value="4FE4S_FER_1"/>
    <property type="match status" value="1"/>
</dbReference>
<dbReference type="InterPro" id="IPR017900">
    <property type="entry name" value="4Fe4S_Fe_S_CS"/>
</dbReference>
<feature type="domain" description="4Fe-4S ferredoxin-type" evidence="4">
    <location>
        <begin position="39"/>
        <end position="68"/>
    </location>
</feature>
<dbReference type="SUPFAM" id="SSF54862">
    <property type="entry name" value="4Fe-4S ferredoxins"/>
    <property type="match status" value="1"/>
</dbReference>
<keyword evidence="2" id="KW-0408">Iron</keyword>
<dbReference type="STRING" id="1192197.JBW_00687"/>
<dbReference type="Pfam" id="PF04422">
    <property type="entry name" value="FrhB_FdhB_N"/>
    <property type="match status" value="1"/>
</dbReference>
<dbReference type="Pfam" id="PF12838">
    <property type="entry name" value="Fer4_7"/>
    <property type="match status" value="1"/>
</dbReference>
<organism evidence="5 6">
    <name type="scientific">Pelosinus fermentans JBW45</name>
    <dbReference type="NCBI Taxonomy" id="1192197"/>
    <lineage>
        <taxon>Bacteria</taxon>
        <taxon>Bacillati</taxon>
        <taxon>Bacillota</taxon>
        <taxon>Negativicutes</taxon>
        <taxon>Selenomonadales</taxon>
        <taxon>Sporomusaceae</taxon>
        <taxon>Pelosinus</taxon>
    </lineage>
</organism>
<gene>
    <name evidence="5" type="ORF">JBW_00687</name>
</gene>
<dbReference type="Gene3D" id="3.30.70.20">
    <property type="match status" value="1"/>
</dbReference>
<dbReference type="InterPro" id="IPR045220">
    <property type="entry name" value="FRHB/FDHB/HCAR-like"/>
</dbReference>
<keyword evidence="3" id="KW-0411">Iron-sulfur</keyword>
<dbReference type="Proteomes" id="UP000005361">
    <property type="component" value="Chromosome"/>
</dbReference>
<protein>
    <submittedName>
        <fullName evidence="5">Coenzyme F420 hydrogenase/dehydrogenase beta subunit domain protein</fullName>
    </submittedName>
</protein>
<evidence type="ECO:0000259" key="4">
    <source>
        <dbReference type="PROSITE" id="PS51379"/>
    </source>
</evidence>
<accession>I8TS34</accession>
<feature type="domain" description="4Fe-4S ferredoxin-type" evidence="4">
    <location>
        <begin position="5"/>
        <end position="35"/>
    </location>
</feature>
<dbReference type="EMBL" id="CP010978">
    <property type="protein sequence ID" value="AJQ26039.1"/>
    <property type="molecule type" value="Genomic_DNA"/>
</dbReference>
<dbReference type="PANTHER" id="PTHR31332:SF0">
    <property type="entry name" value="7-HYDROXYMETHYL CHLOROPHYLL A REDUCTASE, CHLOROPLASTIC"/>
    <property type="match status" value="1"/>
</dbReference>
<dbReference type="InterPro" id="IPR007516">
    <property type="entry name" value="Co_F420_Hydgase/DH_bsu_N"/>
</dbReference>
<sequence>MLSNNVSKVNKTRLCHGCGVCFSVCPAEAIIMKNDGLNNYPSIDERKCTSCGLCLQVCSGININCERSMSFKQLDCEEKYYMGYSDNSELREKAASGGVITQILTSLMSSGEIEGAVIATHGNQLEQINAVLVEDVEQIKGCSSTIYYPVSSCAVLKKLSPSKRYVFVGKGCDLDSLSRLQKVHPWLSKSIHAKVGLMCHHTPYAKATVELLKSHGFDDVNKCSIRYRENGWPGKTAISDGNREVRLEYSQSWGKHLGLSRNMPFRCMCCTNGMAGHADIVVGDAWKLKQSNDNSVKGTSLIVCRTQNGESILKRFNTSGQLHLDEVKYGFVTECQSNLIAKNAKASYCLLLLRLLNSNVNFESSFSQQCSNIRPRDFFTIRGIKNQLSAIKAIYMYKIGKFDC</sequence>
<dbReference type="AlphaFoldDB" id="I8TS34"/>
<dbReference type="GO" id="GO:0052592">
    <property type="term" value="F:oxidoreductase activity, acting on CH or CH2 groups, with an iron-sulfur protein as acceptor"/>
    <property type="evidence" value="ECO:0007669"/>
    <property type="project" value="TreeGrafter"/>
</dbReference>
<dbReference type="Pfam" id="PF04432">
    <property type="entry name" value="FrhB_FdhB_C"/>
    <property type="match status" value="1"/>
</dbReference>
<reference evidence="6" key="2">
    <citation type="submission" date="2015-02" db="EMBL/GenBank/DDBJ databases">
        <title>Complete Genome Sequence of Pelosinus fermentans JBW45.</title>
        <authorList>
            <person name="De Leon K.B."/>
            <person name="Utturkar S.M."/>
            <person name="Camilleri L.B."/>
            <person name="Arkin A.P."/>
            <person name="Fields M.W."/>
            <person name="Brown S.D."/>
            <person name="Wall J.D."/>
        </authorList>
    </citation>
    <scope>NUCLEOTIDE SEQUENCE [LARGE SCALE GENOMIC DNA]</scope>
    <source>
        <strain evidence="6">JBW45</strain>
    </source>
</reference>
<keyword evidence="1" id="KW-0479">Metal-binding</keyword>
<evidence type="ECO:0000256" key="1">
    <source>
        <dbReference type="ARBA" id="ARBA00022723"/>
    </source>
</evidence>
<dbReference type="GO" id="GO:0051536">
    <property type="term" value="F:iron-sulfur cluster binding"/>
    <property type="evidence" value="ECO:0007669"/>
    <property type="project" value="UniProtKB-KW"/>
</dbReference>
<proteinExistence type="predicted"/>
<dbReference type="PANTHER" id="PTHR31332">
    <property type="entry name" value="7-HYDROXYMETHYL CHLOROPHYLL A REDUCTASE, CHLOROPLASTIC"/>
    <property type="match status" value="1"/>
</dbReference>
<dbReference type="InterPro" id="IPR007525">
    <property type="entry name" value="FrhB_FdhB_C"/>
</dbReference>
<dbReference type="KEGG" id="pft:JBW_00687"/>
<dbReference type="HOGENOM" id="CLU_037958_3_1_9"/>
<reference evidence="5 6" key="1">
    <citation type="journal article" date="2015" name="Genome Announc.">
        <title>Complete Genome Sequence of Pelosinus fermentans JBW45, a Member of a Remarkably Competitive Group of Negativicutes in the Firmicutes Phylum.</title>
        <authorList>
            <person name="De Leon K.B."/>
            <person name="Utturkar S.M."/>
            <person name="Camilleri L.B."/>
            <person name="Elias D.A."/>
            <person name="Arkin A.P."/>
            <person name="Fields M.W."/>
            <person name="Brown S.D."/>
            <person name="Wall J.D."/>
        </authorList>
    </citation>
    <scope>NUCLEOTIDE SEQUENCE [LARGE SCALE GENOMIC DNA]</scope>
    <source>
        <strain evidence="5 6">JBW45</strain>
    </source>
</reference>
<dbReference type="InterPro" id="IPR017896">
    <property type="entry name" value="4Fe4S_Fe-S-bd"/>
</dbReference>
<dbReference type="GO" id="GO:0046872">
    <property type="term" value="F:metal ion binding"/>
    <property type="evidence" value="ECO:0007669"/>
    <property type="project" value="UniProtKB-KW"/>
</dbReference>
<evidence type="ECO:0000313" key="5">
    <source>
        <dbReference type="EMBL" id="AJQ26039.1"/>
    </source>
</evidence>
<evidence type="ECO:0000256" key="2">
    <source>
        <dbReference type="ARBA" id="ARBA00023004"/>
    </source>
</evidence>
<name>I8TS34_9FIRM</name>
<evidence type="ECO:0000256" key="3">
    <source>
        <dbReference type="ARBA" id="ARBA00023014"/>
    </source>
</evidence>
<dbReference type="PROSITE" id="PS51379">
    <property type="entry name" value="4FE4S_FER_2"/>
    <property type="match status" value="2"/>
</dbReference>